<organism evidence="4 5">
    <name type="scientific">Ascoidea rubescens DSM 1968</name>
    <dbReference type="NCBI Taxonomy" id="1344418"/>
    <lineage>
        <taxon>Eukaryota</taxon>
        <taxon>Fungi</taxon>
        <taxon>Dikarya</taxon>
        <taxon>Ascomycota</taxon>
        <taxon>Saccharomycotina</taxon>
        <taxon>Saccharomycetes</taxon>
        <taxon>Ascoideaceae</taxon>
        <taxon>Ascoidea</taxon>
    </lineage>
</organism>
<dbReference type="SUPFAM" id="SSF81406">
    <property type="entry name" value="Mitochondrial cytochrome c oxidase subunit IV"/>
    <property type="match status" value="1"/>
</dbReference>
<dbReference type="RefSeq" id="XP_020044732.1">
    <property type="nucleotide sequence ID" value="XM_020194054.1"/>
</dbReference>
<evidence type="ECO:0000256" key="2">
    <source>
        <dbReference type="ARBA" id="ARBA00023128"/>
    </source>
</evidence>
<comment type="subcellular location">
    <subcellularLocation>
        <location evidence="1">Mitochondrion</location>
    </subcellularLocation>
</comment>
<proteinExistence type="predicted"/>
<dbReference type="GO" id="GO:0045277">
    <property type="term" value="C:respiratory chain complex IV"/>
    <property type="evidence" value="ECO:0007669"/>
    <property type="project" value="InterPro"/>
</dbReference>
<dbReference type="GO" id="GO:0005739">
    <property type="term" value="C:mitochondrion"/>
    <property type="evidence" value="ECO:0007669"/>
    <property type="project" value="UniProtKB-SubCell"/>
</dbReference>
<keyword evidence="3" id="KW-0812">Transmembrane</keyword>
<dbReference type="Proteomes" id="UP000095038">
    <property type="component" value="Unassembled WGS sequence"/>
</dbReference>
<name>A0A1D2VA35_9ASCO</name>
<feature type="transmembrane region" description="Helical" evidence="3">
    <location>
        <begin position="212"/>
        <end position="230"/>
    </location>
</feature>
<dbReference type="Gene3D" id="1.10.442.10">
    <property type="entry name" value="Cytochrome c oxidase subunit IV"/>
    <property type="match status" value="1"/>
</dbReference>
<dbReference type="Pfam" id="PF02936">
    <property type="entry name" value="COX4"/>
    <property type="match status" value="1"/>
</dbReference>
<keyword evidence="3" id="KW-0472">Membrane</keyword>
<dbReference type="OrthoDB" id="186013at2759"/>
<dbReference type="AlphaFoldDB" id="A0A1D2VA35"/>
<keyword evidence="3" id="KW-1133">Transmembrane helix</keyword>
<reference evidence="5" key="1">
    <citation type="submission" date="2016-05" db="EMBL/GenBank/DDBJ databases">
        <title>Comparative genomics of biotechnologically important yeasts.</title>
        <authorList>
            <consortium name="DOE Joint Genome Institute"/>
            <person name="Riley R."/>
            <person name="Haridas S."/>
            <person name="Wolfe K.H."/>
            <person name="Lopes M.R."/>
            <person name="Hittinger C.T."/>
            <person name="Goker M."/>
            <person name="Salamov A."/>
            <person name="Wisecaver J."/>
            <person name="Long T.M."/>
            <person name="Aerts A.L."/>
            <person name="Barry K."/>
            <person name="Choi C."/>
            <person name="Clum A."/>
            <person name="Coughlan A.Y."/>
            <person name="Deshpande S."/>
            <person name="Douglass A.P."/>
            <person name="Hanson S.J."/>
            <person name="Klenk H.-P."/>
            <person name="Labutti K."/>
            <person name="Lapidus A."/>
            <person name="Lindquist E."/>
            <person name="Lipzen A."/>
            <person name="Meier-Kolthoff J.P."/>
            <person name="Ohm R.A."/>
            <person name="Otillar R.P."/>
            <person name="Pangilinan J."/>
            <person name="Peng Y."/>
            <person name="Rokas A."/>
            <person name="Rosa C.A."/>
            <person name="Scheuner C."/>
            <person name="Sibirny A.A."/>
            <person name="Slot J.C."/>
            <person name="Stielow J.B."/>
            <person name="Sun H."/>
            <person name="Kurtzman C.P."/>
            <person name="Blackwell M."/>
            <person name="Grigoriev I.V."/>
            <person name="Jeffries T.W."/>
        </authorList>
    </citation>
    <scope>NUCLEOTIDE SEQUENCE [LARGE SCALE GENOMIC DNA]</scope>
    <source>
        <strain evidence="5">DSM 1968</strain>
    </source>
</reference>
<gene>
    <name evidence="4" type="ORF">ASCRUDRAFT_77904</name>
</gene>
<keyword evidence="5" id="KW-1185">Reference proteome</keyword>
<sequence length="249" mass="28720">MNKLNKLDKIRNLKGLKDLKNLKFKTPSRLFTSGFTKLQNNVSQKTPLVNSNQPITDASKVQFKLLGPNTDKDIGLASVKDVFQSPFSMDNQDEELENNSQNMNFNAVINKPELYMKLNVFEQNFVKSELSTRQEGSWSTLTIPEKKFLYWLSYGNWGPREGFQKYSSLEPPEDIPFKPHQKRDPSRAVVRRLKKVNLRECNDYRRRQNTNPLTNVVFVSTIVVSLIAVFRDKFVGEPKKALSETPENS</sequence>
<evidence type="ECO:0000256" key="1">
    <source>
        <dbReference type="ARBA" id="ARBA00004173"/>
    </source>
</evidence>
<protein>
    <submittedName>
        <fullName evidence="4">Uncharacterized protein</fullName>
    </submittedName>
</protein>
<dbReference type="GeneID" id="30967690"/>
<dbReference type="EMBL" id="KV454492">
    <property type="protein sequence ID" value="ODV58425.1"/>
    <property type="molecule type" value="Genomic_DNA"/>
</dbReference>
<evidence type="ECO:0000313" key="4">
    <source>
        <dbReference type="EMBL" id="ODV58425.1"/>
    </source>
</evidence>
<evidence type="ECO:0000313" key="5">
    <source>
        <dbReference type="Proteomes" id="UP000095038"/>
    </source>
</evidence>
<dbReference type="GO" id="GO:0006123">
    <property type="term" value="P:mitochondrial electron transport, cytochrome c to oxygen"/>
    <property type="evidence" value="ECO:0007669"/>
    <property type="project" value="InterPro"/>
</dbReference>
<dbReference type="InterPro" id="IPR004203">
    <property type="entry name" value="Cyt_c_oxidase_su4_fam"/>
</dbReference>
<dbReference type="InterPro" id="IPR036639">
    <property type="entry name" value="Cyt_c_oxidase_su4_sf"/>
</dbReference>
<dbReference type="InParanoid" id="A0A1D2VA35"/>
<accession>A0A1D2VA35</accession>
<evidence type="ECO:0000256" key="3">
    <source>
        <dbReference type="SAM" id="Phobius"/>
    </source>
</evidence>
<keyword evidence="2" id="KW-0496">Mitochondrion</keyword>